<dbReference type="InterPro" id="IPR001128">
    <property type="entry name" value="Cyt_P450"/>
</dbReference>
<dbReference type="GO" id="GO:0006805">
    <property type="term" value="P:xenobiotic metabolic process"/>
    <property type="evidence" value="ECO:0007669"/>
    <property type="project" value="TreeGrafter"/>
</dbReference>
<keyword evidence="9 14" id="KW-0560">Oxidoreductase</keyword>
<dbReference type="AlphaFoldDB" id="A0A2G9S6L1"/>
<dbReference type="GO" id="GO:0008392">
    <property type="term" value="F:arachidonate epoxygenase activity"/>
    <property type="evidence" value="ECO:0007669"/>
    <property type="project" value="TreeGrafter"/>
</dbReference>
<evidence type="ECO:0008006" key="17">
    <source>
        <dbReference type="Google" id="ProtNLM"/>
    </source>
</evidence>
<dbReference type="GO" id="GO:0005506">
    <property type="term" value="F:iron ion binding"/>
    <property type="evidence" value="ECO:0007669"/>
    <property type="project" value="InterPro"/>
</dbReference>
<dbReference type="Proteomes" id="UP000228934">
    <property type="component" value="Unassembled WGS sequence"/>
</dbReference>
<dbReference type="GO" id="GO:0020037">
    <property type="term" value="F:heme binding"/>
    <property type="evidence" value="ECO:0007669"/>
    <property type="project" value="InterPro"/>
</dbReference>
<dbReference type="Gene3D" id="1.10.630.10">
    <property type="entry name" value="Cytochrome P450"/>
    <property type="match status" value="1"/>
</dbReference>
<evidence type="ECO:0000256" key="12">
    <source>
        <dbReference type="ARBA" id="ARBA00023136"/>
    </source>
</evidence>
<dbReference type="Pfam" id="PF00067">
    <property type="entry name" value="p450"/>
    <property type="match status" value="1"/>
</dbReference>
<dbReference type="EMBL" id="KV925977">
    <property type="protein sequence ID" value="PIO35740.1"/>
    <property type="molecule type" value="Genomic_DNA"/>
</dbReference>
<keyword evidence="11 14" id="KW-0503">Monooxygenase</keyword>
<evidence type="ECO:0000256" key="8">
    <source>
        <dbReference type="ARBA" id="ARBA00022848"/>
    </source>
</evidence>
<dbReference type="GO" id="GO:0016712">
    <property type="term" value="F:oxidoreductase activity, acting on paired donors, with incorporation or reduction of molecular oxygen, reduced flavin or flavoprotein as one donor, and incorporation of one atom of oxygen"/>
    <property type="evidence" value="ECO:0007669"/>
    <property type="project" value="TreeGrafter"/>
</dbReference>
<dbReference type="GO" id="GO:0005789">
    <property type="term" value="C:endoplasmic reticulum membrane"/>
    <property type="evidence" value="ECO:0007669"/>
    <property type="project" value="UniProtKB-SubCell"/>
</dbReference>
<sequence length="417" mass="48259">MVVLVGYDCVKEALLDHSDVFSTRGNTFFAKAMLKDYGVVLSNGERWQQLRRFSLTTLRNFGMGKRGIAERIQEEAQFLVDEFKKNRENLFDPKDLLRLAVSNVICSIVFGERFDYEDEKFTNLLFLLREILETIASKWGILLNLFPRTSLYIPGRHQKIFTNFRKVQEFIMESVDHHKKTIDMNCPRDFIDSFLIKMEEDKEKPNTEFHIDNLFATVKDLFNAGIETTGSTLKSALLILLKYPDVARKMQEEIDNVIGQSRSPSMEDRIRMPYTDAVIHEIQRFADIVPLGLPHSANKDTVFRGYNIPKDTTVSLLLSSVLKDPKYFRQPEKFDPGHFLDENGQFKNNEAFVPFSFGKRNCLGEGLAQMEIFIFLTTILQKLHLKTNRAPEDIEITPEPGKNGVIVRSYQMYVEPR</sequence>
<dbReference type="GO" id="GO:0019373">
    <property type="term" value="P:epoxygenase P450 pathway"/>
    <property type="evidence" value="ECO:0007669"/>
    <property type="project" value="TreeGrafter"/>
</dbReference>
<dbReference type="PROSITE" id="PS00086">
    <property type="entry name" value="CYTOCHROME_P450"/>
    <property type="match status" value="1"/>
</dbReference>
<proteinExistence type="inferred from homology"/>
<evidence type="ECO:0000256" key="10">
    <source>
        <dbReference type="ARBA" id="ARBA00023004"/>
    </source>
</evidence>
<dbReference type="OrthoDB" id="1055148at2759"/>
<keyword evidence="6 13" id="KW-0479">Metal-binding</keyword>
<dbReference type="InterPro" id="IPR036396">
    <property type="entry name" value="Cyt_P450_sf"/>
</dbReference>
<comment type="similarity">
    <text evidence="4 14">Belongs to the cytochrome P450 family.</text>
</comment>
<dbReference type="InterPro" id="IPR050182">
    <property type="entry name" value="Cytochrome_P450_fam2"/>
</dbReference>
<evidence type="ECO:0000256" key="11">
    <source>
        <dbReference type="ARBA" id="ARBA00023033"/>
    </source>
</evidence>
<keyword evidence="12" id="KW-0472">Membrane</keyword>
<comment type="subcellular location">
    <subcellularLocation>
        <location evidence="3">Endoplasmic reticulum membrane</location>
        <topology evidence="3">Peripheral membrane protein</topology>
    </subcellularLocation>
    <subcellularLocation>
        <location evidence="2">Microsome membrane</location>
        <topology evidence="2">Peripheral membrane protein</topology>
    </subcellularLocation>
</comment>
<keyword evidence="16" id="KW-1185">Reference proteome</keyword>
<keyword evidence="5 13" id="KW-0349">Heme</keyword>
<evidence type="ECO:0000256" key="4">
    <source>
        <dbReference type="ARBA" id="ARBA00010617"/>
    </source>
</evidence>
<evidence type="ECO:0000313" key="15">
    <source>
        <dbReference type="EMBL" id="PIO35740.1"/>
    </source>
</evidence>
<accession>A0A2G9S6L1</accession>
<dbReference type="SUPFAM" id="SSF48264">
    <property type="entry name" value="Cytochrome P450"/>
    <property type="match status" value="1"/>
</dbReference>
<dbReference type="PRINTS" id="PR00385">
    <property type="entry name" value="P450"/>
</dbReference>
<comment type="cofactor">
    <cofactor evidence="1 13">
        <name>heme</name>
        <dbReference type="ChEBI" id="CHEBI:30413"/>
    </cofactor>
</comment>
<evidence type="ECO:0000256" key="5">
    <source>
        <dbReference type="ARBA" id="ARBA00022617"/>
    </source>
</evidence>
<protein>
    <recommendedName>
        <fullName evidence="17">Cytochrome P450 2G1</fullName>
    </recommendedName>
</protein>
<dbReference type="InterPro" id="IPR017972">
    <property type="entry name" value="Cyt_P450_CS"/>
</dbReference>
<evidence type="ECO:0000256" key="2">
    <source>
        <dbReference type="ARBA" id="ARBA00004174"/>
    </source>
</evidence>
<evidence type="ECO:0000256" key="7">
    <source>
        <dbReference type="ARBA" id="ARBA00022824"/>
    </source>
</evidence>
<evidence type="ECO:0000256" key="6">
    <source>
        <dbReference type="ARBA" id="ARBA00022723"/>
    </source>
</evidence>
<keyword evidence="10 13" id="KW-0408">Iron</keyword>
<keyword evidence="8" id="KW-0492">Microsome</keyword>
<evidence type="ECO:0000256" key="13">
    <source>
        <dbReference type="PIRSR" id="PIRSR602401-1"/>
    </source>
</evidence>
<evidence type="ECO:0000256" key="9">
    <source>
        <dbReference type="ARBA" id="ARBA00023002"/>
    </source>
</evidence>
<evidence type="ECO:0000313" key="16">
    <source>
        <dbReference type="Proteomes" id="UP000228934"/>
    </source>
</evidence>
<evidence type="ECO:0000256" key="1">
    <source>
        <dbReference type="ARBA" id="ARBA00001971"/>
    </source>
</evidence>
<gene>
    <name evidence="15" type="ORF">AB205_0085180</name>
</gene>
<evidence type="ECO:0000256" key="3">
    <source>
        <dbReference type="ARBA" id="ARBA00004406"/>
    </source>
</evidence>
<dbReference type="PANTHER" id="PTHR24300">
    <property type="entry name" value="CYTOCHROME P450 508A4-RELATED"/>
    <property type="match status" value="1"/>
</dbReference>
<name>A0A2G9S6L1_AQUCT</name>
<organism evidence="15 16">
    <name type="scientific">Aquarana catesbeiana</name>
    <name type="common">American bullfrog</name>
    <name type="synonym">Rana catesbeiana</name>
    <dbReference type="NCBI Taxonomy" id="8400"/>
    <lineage>
        <taxon>Eukaryota</taxon>
        <taxon>Metazoa</taxon>
        <taxon>Chordata</taxon>
        <taxon>Craniata</taxon>
        <taxon>Vertebrata</taxon>
        <taxon>Euteleostomi</taxon>
        <taxon>Amphibia</taxon>
        <taxon>Batrachia</taxon>
        <taxon>Anura</taxon>
        <taxon>Neobatrachia</taxon>
        <taxon>Ranoidea</taxon>
        <taxon>Ranidae</taxon>
        <taxon>Aquarana</taxon>
    </lineage>
</organism>
<evidence type="ECO:0000256" key="14">
    <source>
        <dbReference type="RuleBase" id="RU000461"/>
    </source>
</evidence>
<keyword evidence="7" id="KW-0256">Endoplasmic reticulum</keyword>
<dbReference type="InterPro" id="IPR002401">
    <property type="entry name" value="Cyt_P450_E_grp-I"/>
</dbReference>
<feature type="binding site" description="axial binding residue" evidence="13">
    <location>
        <position position="362"/>
    </location>
    <ligand>
        <name>heme</name>
        <dbReference type="ChEBI" id="CHEBI:30413"/>
    </ligand>
    <ligandPart>
        <name>Fe</name>
        <dbReference type="ChEBI" id="CHEBI:18248"/>
    </ligandPart>
</feature>
<dbReference type="PRINTS" id="PR00463">
    <property type="entry name" value="EP450I"/>
</dbReference>
<reference evidence="16" key="1">
    <citation type="journal article" date="2017" name="Nat. Commun.">
        <title>The North American bullfrog draft genome provides insight into hormonal regulation of long noncoding RNA.</title>
        <authorList>
            <person name="Hammond S.A."/>
            <person name="Warren R.L."/>
            <person name="Vandervalk B.P."/>
            <person name="Kucuk E."/>
            <person name="Khan H."/>
            <person name="Gibb E.A."/>
            <person name="Pandoh P."/>
            <person name="Kirk H."/>
            <person name="Zhao Y."/>
            <person name="Jones M."/>
            <person name="Mungall A.J."/>
            <person name="Coope R."/>
            <person name="Pleasance S."/>
            <person name="Moore R.A."/>
            <person name="Holt R.A."/>
            <person name="Round J.M."/>
            <person name="Ohora S."/>
            <person name="Walle B.V."/>
            <person name="Veldhoen N."/>
            <person name="Helbing C.C."/>
            <person name="Birol I."/>
        </authorList>
    </citation>
    <scope>NUCLEOTIDE SEQUENCE [LARGE SCALE GENOMIC DNA]</scope>
</reference>
<dbReference type="PANTHER" id="PTHR24300:SF153">
    <property type="entry name" value="CYTOCHROME P450 2G1-LIKE-RELATED"/>
    <property type="match status" value="1"/>
</dbReference>
<dbReference type="FunFam" id="1.10.630.10:FF:000238">
    <property type="entry name" value="Cytochrome P450 2A6"/>
    <property type="match status" value="1"/>
</dbReference>